<keyword evidence="3" id="KW-1185">Reference proteome</keyword>
<accession>A0ABT4H522</accession>
<dbReference type="EMBL" id="JAMDNP010000068">
    <property type="protein sequence ID" value="MCY9763858.1"/>
    <property type="molecule type" value="Genomic_DNA"/>
</dbReference>
<keyword evidence="1" id="KW-0175">Coiled coil</keyword>
<name>A0ABT4H522_PAEAL</name>
<evidence type="ECO:0000313" key="2">
    <source>
        <dbReference type="EMBL" id="MCY9763858.1"/>
    </source>
</evidence>
<feature type="coiled-coil region" evidence="1">
    <location>
        <begin position="387"/>
        <end position="417"/>
    </location>
</feature>
<dbReference type="Proteomes" id="UP001527181">
    <property type="component" value="Unassembled WGS sequence"/>
</dbReference>
<organism evidence="2 3">
    <name type="scientific">Paenibacillus alvei</name>
    <name type="common">Bacillus alvei</name>
    <dbReference type="NCBI Taxonomy" id="44250"/>
    <lineage>
        <taxon>Bacteria</taxon>
        <taxon>Bacillati</taxon>
        <taxon>Bacillota</taxon>
        <taxon>Bacilli</taxon>
        <taxon>Bacillales</taxon>
        <taxon>Paenibacillaceae</taxon>
        <taxon>Paenibacillus</taxon>
    </lineage>
</organism>
<evidence type="ECO:0000313" key="3">
    <source>
        <dbReference type="Proteomes" id="UP001527181"/>
    </source>
</evidence>
<dbReference type="GeneID" id="94489976"/>
<sequence length="431" mass="49593">MRQEVFLYSSAGVHWIELQSDGSLRHSLYREGERAKQHLWGFSSSVKQFSAILFHGYLHMLMASEAGIYYARCSINSPIEEKQELRVSGHPSSNHPYLFGLGRTLFLSYTMIRNEKLTYVLRRYEQGRWEEREFFYVHEDYGANVHIEQASWDISESGVLYGLLLIRHADTNKQELLLLELDIEAEEPKWVPVFTSTQTEQSWKITVSAAGEEEPCLAWIVCNGATTKLFFARGRNAAHSGLPLKVYFDKQSIIPHLMMTGSNGMLLAVTGSSRISCTYSSNGGQDWGSFMDIPFTRESKLRIIHGIRIIAHGIVPAQLIGWGYPHFRPIELMDLLHPYLTMSSMHPPVQDDMLLQYAQLQLSLWQHYASATIAAWQGELMMLDERKTQEEYALQRVEEHIEEMEREELRLMEQLHAGDGNMEPFGIRLIQ</sequence>
<reference evidence="2 3" key="1">
    <citation type="submission" date="2022-05" db="EMBL/GenBank/DDBJ databases">
        <title>Genome Sequencing of Bee-Associated Microbes.</title>
        <authorList>
            <person name="Dunlap C."/>
        </authorList>
    </citation>
    <scope>NUCLEOTIDE SEQUENCE [LARGE SCALE GENOMIC DNA]</scope>
    <source>
        <strain evidence="2 3">NRRL B-04010</strain>
    </source>
</reference>
<comment type="caution">
    <text evidence="2">The sequence shown here is derived from an EMBL/GenBank/DDBJ whole genome shotgun (WGS) entry which is preliminary data.</text>
</comment>
<dbReference type="RefSeq" id="WP_005548676.1">
    <property type="nucleotide sequence ID" value="NZ_JAMDLX010000047.1"/>
</dbReference>
<protein>
    <submittedName>
        <fullName evidence="2">Uncharacterized protein</fullName>
    </submittedName>
</protein>
<gene>
    <name evidence="2" type="ORF">M5X12_25440</name>
</gene>
<evidence type="ECO:0000256" key="1">
    <source>
        <dbReference type="SAM" id="Coils"/>
    </source>
</evidence>
<proteinExistence type="predicted"/>